<dbReference type="EC" id="6.3.5.4" evidence="2"/>
<organism evidence="2 3">
    <name type="scientific">Frankia casuarinae (strain DSM 45818 / CECT 9043 / HFP020203 / CcI3)</name>
    <dbReference type="NCBI Taxonomy" id="106370"/>
    <lineage>
        <taxon>Bacteria</taxon>
        <taxon>Bacillati</taxon>
        <taxon>Actinomycetota</taxon>
        <taxon>Actinomycetes</taxon>
        <taxon>Frankiales</taxon>
        <taxon>Frankiaceae</taxon>
        <taxon>Frankia</taxon>
    </lineage>
</organism>
<name>Q2J8P9_FRACC</name>
<keyword evidence="3" id="KW-1185">Reference proteome</keyword>
<gene>
    <name evidence="2" type="ordered locus">Francci3_2986</name>
</gene>
<reference evidence="2" key="2">
    <citation type="journal article" date="2007" name="Genome Res.">
        <title>Genome characteristics of facultatively symbiotic Frankia sp. strains reflect host range and host plant biogeography.</title>
        <authorList>
            <person name="Normand P."/>
            <person name="Lapierre P."/>
            <person name="Tisa L.S."/>
            <person name="Gogarten J.P."/>
            <person name="Alloisio N."/>
            <person name="Bagnarol E."/>
            <person name="Bassi C.A."/>
            <person name="Berry A.M."/>
            <person name="Bickhart D.M."/>
            <person name="Choisne N."/>
            <person name="Couloux A."/>
            <person name="Cournoyer B."/>
            <person name="Cruveiller S."/>
            <person name="Daubin V."/>
            <person name="Demange N."/>
            <person name="Francino M.P."/>
            <person name="Goltsman E."/>
            <person name="Huang Y."/>
            <person name="Kopp O.R."/>
            <person name="Labarre L."/>
            <person name="Lapidus A."/>
            <person name="Lavire C."/>
            <person name="Marechal J."/>
            <person name="Martinez M."/>
            <person name="Mastronunzio J.E."/>
            <person name="Mullin B.C."/>
            <person name="Niemann J."/>
            <person name="Pujic P."/>
            <person name="Rawnsley T."/>
            <person name="Rouy Z."/>
            <person name="Schenowitz C."/>
            <person name="Sellstedt A."/>
            <person name="Tavares F."/>
            <person name="Tomkins J.P."/>
            <person name="Vallenet D."/>
            <person name="Valverde C."/>
            <person name="Wall L.G."/>
            <person name="Wang Y."/>
            <person name="Medigue C."/>
            <person name="Benson D.R."/>
        </authorList>
    </citation>
    <scope>NUCLEOTIDE SEQUENCE [LARGE SCALE GENOMIC DNA]</scope>
    <source>
        <strain evidence="2">CcI3</strain>
    </source>
</reference>
<dbReference type="Gene3D" id="3.40.50.620">
    <property type="entry name" value="HUPs"/>
    <property type="match status" value="2"/>
</dbReference>
<reference evidence="2" key="1">
    <citation type="submission" date="2006-01" db="EMBL/GenBank/DDBJ databases">
        <authorList>
            <consortium name="US DOE Joint Genome Institute"/>
            <person name="Copeland A."/>
            <person name="Lucas S."/>
            <person name="Lapidus A."/>
            <person name="Barry K."/>
            <person name="Detter J.C."/>
            <person name="Glavina T."/>
            <person name="Hammon N."/>
            <person name="Israni S."/>
            <person name="Pitluck S."/>
            <person name="Goltsman E."/>
            <person name="Martinez M."/>
            <person name="Schmutz J."/>
            <person name="Larimer F."/>
            <person name="Land M."/>
            <person name="Kyrpides N."/>
            <person name="Lykidis A."/>
            <person name="Francino P."/>
            <person name="Benson D.R."/>
            <person name="Huang Y."/>
            <person name="Mastronunzio J."/>
            <person name="Bickhart D."/>
            <person name="Niemann J."/>
            <person name="Rawnsley T."/>
            <person name="Tisa L.S."/>
            <person name="Richardson P."/>
        </authorList>
    </citation>
    <scope>NUCLEOTIDE SEQUENCE</scope>
    <source>
        <strain evidence="2">CcI3</strain>
    </source>
</reference>
<evidence type="ECO:0000313" key="2">
    <source>
        <dbReference type="EMBL" id="ABD12343.1"/>
    </source>
</evidence>
<dbReference type="SUPFAM" id="SSF52402">
    <property type="entry name" value="Adenine nucleotide alpha hydrolases-like"/>
    <property type="match status" value="1"/>
</dbReference>
<proteinExistence type="predicted"/>
<dbReference type="eggNOG" id="COG0367">
    <property type="taxonomic scope" value="Bacteria"/>
</dbReference>
<protein>
    <submittedName>
        <fullName evidence="2">Asparagine synthase (Glutamine-hydrolysing)</fullName>
        <ecNumber evidence="2">6.3.5.4</ecNumber>
    </submittedName>
</protein>
<accession>Q2J8P9</accession>
<dbReference type="AlphaFoldDB" id="Q2J8P9"/>
<feature type="domain" description="Asparagine synthetase" evidence="1">
    <location>
        <begin position="206"/>
        <end position="602"/>
    </location>
</feature>
<dbReference type="Proteomes" id="UP000001937">
    <property type="component" value="Chromosome"/>
</dbReference>
<dbReference type="InterPro" id="IPR001962">
    <property type="entry name" value="Asn_synthase"/>
</dbReference>
<dbReference type="Pfam" id="PF00733">
    <property type="entry name" value="Asn_synthase"/>
    <property type="match status" value="1"/>
</dbReference>
<dbReference type="GO" id="GO:0004066">
    <property type="term" value="F:asparagine synthase (glutamine-hydrolyzing) activity"/>
    <property type="evidence" value="ECO:0007669"/>
    <property type="project" value="UniProtKB-EC"/>
</dbReference>
<dbReference type="EMBL" id="CP000249">
    <property type="protein sequence ID" value="ABD12343.1"/>
    <property type="molecule type" value="Genomic_DNA"/>
</dbReference>
<keyword evidence="2" id="KW-0436">Ligase</keyword>
<dbReference type="GO" id="GO:0006529">
    <property type="term" value="P:asparagine biosynthetic process"/>
    <property type="evidence" value="ECO:0007669"/>
    <property type="project" value="InterPro"/>
</dbReference>
<dbReference type="HOGENOM" id="CLU_021410_0_0_11"/>
<sequence>MVPIPSCWFLVLADRDPVVRPPGARRMLRYASGRPWIVGNWPDDAMVSAVAGRSRLALIGCAATNARQLLRLLLSARDVHALDLARAVAGDYHVIAEIDSHRRVQGSPTGTRRVFTARLGSHLVAADRADVLARLTGAPLNRTALALSLLDPSPPHPLDDLVLWESIDALPPDHYLLVGPDEKATVLRWWRRPAPVRSRTEGAPTLRAALAEAVAARVAGGGTVSCDLSGGLSSTSVCCLAARGPADVVALTGIAPDPGDDDAARAAATLPGVTREILPAAGLPLVYDGIADADEPLDRPFVGIGDRAKLRAGLDRVALYGPRVHLTGFGGDEVAYGCPAYLPRLLRRRPRRALHDLRGHRAQEGWPWMACLRMMRPRGYRDCLADMADALDQARRATVGHARRPAGSGRSHPGVLASLDWAFPPVVPGWLTPTALDLLAGAFAEAVRRARPLAETRDGHADLFAIRAGAAVFRLFDQLADPVGPPLAAPFLDERVVRAVLAVRPEERTGPWEYKPLLQEAMRRLVPQECLRRETKADTAAEEDQGLRTSQDVLVKLCDDSPLADLGLIESDALRQACRSSSVPGHRHQALRPTFAADAWLRVLASRRGPD</sequence>
<evidence type="ECO:0000259" key="1">
    <source>
        <dbReference type="Pfam" id="PF00733"/>
    </source>
</evidence>
<dbReference type="STRING" id="106370.Francci3_2986"/>
<dbReference type="InterPro" id="IPR014729">
    <property type="entry name" value="Rossmann-like_a/b/a_fold"/>
</dbReference>
<dbReference type="KEGG" id="fra:Francci3_2986"/>
<evidence type="ECO:0000313" key="3">
    <source>
        <dbReference type="Proteomes" id="UP000001937"/>
    </source>
</evidence>